<evidence type="ECO:0000256" key="2">
    <source>
        <dbReference type="ARBA" id="ARBA00022692"/>
    </source>
</evidence>
<comment type="subcellular location">
    <subcellularLocation>
        <location evidence="1">Membrane</location>
        <topology evidence="1">Multi-pass membrane protein</topology>
    </subcellularLocation>
</comment>
<gene>
    <name evidence="8" type="ORF">A2U01_0024926</name>
</gene>
<evidence type="ECO:0000256" key="4">
    <source>
        <dbReference type="ARBA" id="ARBA00023136"/>
    </source>
</evidence>
<evidence type="ECO:0000313" key="9">
    <source>
        <dbReference type="Proteomes" id="UP000265520"/>
    </source>
</evidence>
<protein>
    <submittedName>
        <fullName evidence="8">Putative sugar phosphate/phosphate translocator</fullName>
    </submittedName>
</protein>
<keyword evidence="9" id="KW-1185">Reference proteome</keyword>
<feature type="non-terminal residue" evidence="8">
    <location>
        <position position="164"/>
    </location>
</feature>
<dbReference type="Pfam" id="PF03151">
    <property type="entry name" value="TPT"/>
    <property type="match status" value="1"/>
</dbReference>
<dbReference type="PANTHER" id="PTHR11132">
    <property type="entry name" value="SOLUTE CARRIER FAMILY 35"/>
    <property type="match status" value="1"/>
</dbReference>
<comment type="caution">
    <text evidence="8">The sequence shown here is derived from an EMBL/GenBank/DDBJ whole genome shotgun (WGS) entry which is preliminary data.</text>
</comment>
<organism evidence="8 9">
    <name type="scientific">Trifolium medium</name>
    <dbReference type="NCBI Taxonomy" id="97028"/>
    <lineage>
        <taxon>Eukaryota</taxon>
        <taxon>Viridiplantae</taxon>
        <taxon>Streptophyta</taxon>
        <taxon>Embryophyta</taxon>
        <taxon>Tracheophyta</taxon>
        <taxon>Spermatophyta</taxon>
        <taxon>Magnoliopsida</taxon>
        <taxon>eudicotyledons</taxon>
        <taxon>Gunneridae</taxon>
        <taxon>Pentapetalae</taxon>
        <taxon>rosids</taxon>
        <taxon>fabids</taxon>
        <taxon>Fabales</taxon>
        <taxon>Fabaceae</taxon>
        <taxon>Papilionoideae</taxon>
        <taxon>50 kb inversion clade</taxon>
        <taxon>NPAAA clade</taxon>
        <taxon>Hologalegina</taxon>
        <taxon>IRL clade</taxon>
        <taxon>Trifolieae</taxon>
        <taxon>Trifolium</taxon>
    </lineage>
</organism>
<evidence type="ECO:0000256" key="3">
    <source>
        <dbReference type="ARBA" id="ARBA00022989"/>
    </source>
</evidence>
<dbReference type="AlphaFoldDB" id="A0A392NZD4"/>
<feature type="compositionally biased region" description="Acidic residues" evidence="5">
    <location>
        <begin position="154"/>
        <end position="164"/>
    </location>
</feature>
<evidence type="ECO:0000256" key="1">
    <source>
        <dbReference type="ARBA" id="ARBA00004141"/>
    </source>
</evidence>
<evidence type="ECO:0000256" key="6">
    <source>
        <dbReference type="SAM" id="Phobius"/>
    </source>
</evidence>
<feature type="transmembrane region" description="Helical" evidence="6">
    <location>
        <begin position="79"/>
        <end position="99"/>
    </location>
</feature>
<keyword evidence="4 6" id="KW-0472">Membrane</keyword>
<feature type="domain" description="Sugar phosphate transporter" evidence="7">
    <location>
        <begin position="21"/>
        <end position="97"/>
    </location>
</feature>
<reference evidence="8 9" key="1">
    <citation type="journal article" date="2018" name="Front. Plant Sci.">
        <title>Red Clover (Trifolium pratense) and Zigzag Clover (T. medium) - A Picture of Genomic Similarities and Differences.</title>
        <authorList>
            <person name="Dluhosova J."/>
            <person name="Istvanek J."/>
            <person name="Nedelnik J."/>
            <person name="Repkova J."/>
        </authorList>
    </citation>
    <scope>NUCLEOTIDE SEQUENCE [LARGE SCALE GENOMIC DNA]</scope>
    <source>
        <strain evidence="9">cv. 10/8</strain>
        <tissue evidence="8">Leaf</tissue>
    </source>
</reference>
<evidence type="ECO:0000313" key="8">
    <source>
        <dbReference type="EMBL" id="MCI03885.1"/>
    </source>
</evidence>
<accession>A0A392NZD4</accession>
<dbReference type="EMBL" id="LXQA010053571">
    <property type="protein sequence ID" value="MCI03885.1"/>
    <property type="molecule type" value="Genomic_DNA"/>
</dbReference>
<dbReference type="GO" id="GO:0016020">
    <property type="term" value="C:membrane"/>
    <property type="evidence" value="ECO:0007669"/>
    <property type="project" value="UniProtKB-SubCell"/>
</dbReference>
<proteinExistence type="predicted"/>
<keyword evidence="3 6" id="KW-1133">Transmembrane helix</keyword>
<keyword evidence="2 6" id="KW-0812">Transmembrane</keyword>
<name>A0A392NZD4_9FABA</name>
<dbReference type="InterPro" id="IPR050186">
    <property type="entry name" value="TPT_transporter"/>
</dbReference>
<evidence type="ECO:0000256" key="5">
    <source>
        <dbReference type="SAM" id="MobiDB-lite"/>
    </source>
</evidence>
<feature type="transmembrane region" description="Helical" evidence="6">
    <location>
        <begin position="52"/>
        <end position="73"/>
    </location>
</feature>
<feature type="transmembrane region" description="Helical" evidence="6">
    <location>
        <begin position="23"/>
        <end position="45"/>
    </location>
</feature>
<sequence length="164" mass="18065">FVFLFVPWYLLEKPMMEVSQIQFNFWIFFSNALCALALNFSIFLVIGRTGAVTIRVAGVLKDWILIALSTVIFPESTITGLNIIGYGIALCGVVMYNYIKVRDVRASQITAESIPDRLTKDWKLEKKSSDIYVPDNAGNNEGGSGGNGSASDMIIDEEAPLISS</sequence>
<feature type="non-terminal residue" evidence="8">
    <location>
        <position position="1"/>
    </location>
</feature>
<dbReference type="InterPro" id="IPR004853">
    <property type="entry name" value="Sugar_P_trans_dom"/>
</dbReference>
<dbReference type="Proteomes" id="UP000265520">
    <property type="component" value="Unassembled WGS sequence"/>
</dbReference>
<evidence type="ECO:0000259" key="7">
    <source>
        <dbReference type="Pfam" id="PF03151"/>
    </source>
</evidence>
<feature type="region of interest" description="Disordered" evidence="5">
    <location>
        <begin position="131"/>
        <end position="164"/>
    </location>
</feature>